<proteinExistence type="inferred from homology"/>
<dbReference type="InterPro" id="IPR043472">
    <property type="entry name" value="Macro_dom-like"/>
</dbReference>
<comment type="catalytic activity">
    <reaction evidence="1 8">
        <text>Release of an N-terminal amino acid, Xaa-|-Yaa-, in which Xaa is preferably Leu, but may be other amino acids including Pro although not Arg or Lys, and Yaa may be Pro. Amino acid amides and methyl esters are also readily hydrolyzed, but rates on arylamides are exceedingly low.</text>
        <dbReference type="EC" id="3.4.11.1"/>
    </reaction>
</comment>
<keyword evidence="7 8" id="KW-0464">Manganese</keyword>
<comment type="cofactor">
    <cofactor evidence="8">
        <name>Mn(2+)</name>
        <dbReference type="ChEBI" id="CHEBI:29035"/>
    </cofactor>
    <text evidence="8">Binds 2 manganese ions per subunit.</text>
</comment>
<keyword evidence="5 8" id="KW-0645">Protease</keyword>
<gene>
    <name evidence="8" type="primary">pepA</name>
    <name evidence="11" type="ORF">QU481_10085</name>
</gene>
<protein>
    <recommendedName>
        <fullName evidence="8">Probable cytosol aminopeptidase</fullName>
        <ecNumber evidence="8">3.4.11.1</ecNumber>
    </recommendedName>
    <alternativeName>
        <fullName evidence="8">Leucine aminopeptidase</fullName>
        <shortName evidence="8">LAP</shortName>
        <ecNumber evidence="8">3.4.11.10</ecNumber>
    </alternativeName>
    <alternativeName>
        <fullName evidence="8">Leucyl aminopeptidase</fullName>
    </alternativeName>
</protein>
<dbReference type="InterPro" id="IPR011356">
    <property type="entry name" value="Leucine_aapep/pepB"/>
</dbReference>
<comment type="caution">
    <text evidence="11">The sequence shown here is derived from an EMBL/GenBank/DDBJ whole genome shotgun (WGS) entry which is preliminary data.</text>
</comment>
<dbReference type="GO" id="GO:0004177">
    <property type="term" value="F:aminopeptidase activity"/>
    <property type="evidence" value="ECO:0007669"/>
    <property type="project" value="UniProtKB-KW"/>
</dbReference>
<feature type="active site" evidence="8">
    <location>
        <position position="285"/>
    </location>
</feature>
<dbReference type="PANTHER" id="PTHR11963:SF23">
    <property type="entry name" value="CYTOSOL AMINOPEPTIDASE"/>
    <property type="match status" value="1"/>
</dbReference>
<dbReference type="Proteomes" id="UP001168540">
    <property type="component" value="Unassembled WGS sequence"/>
</dbReference>
<dbReference type="InterPro" id="IPR023042">
    <property type="entry name" value="Peptidase_M17_leu_NH2_pept"/>
</dbReference>
<evidence type="ECO:0000259" key="10">
    <source>
        <dbReference type="PROSITE" id="PS00631"/>
    </source>
</evidence>
<dbReference type="NCBIfam" id="NF002074">
    <property type="entry name" value="PRK00913.1-4"/>
    <property type="match status" value="1"/>
</dbReference>
<dbReference type="HAMAP" id="MF_00181">
    <property type="entry name" value="Cytosol_peptidase_M17"/>
    <property type="match status" value="1"/>
</dbReference>
<dbReference type="CDD" id="cd00433">
    <property type="entry name" value="Peptidase_M17"/>
    <property type="match status" value="1"/>
</dbReference>
<comment type="function">
    <text evidence="8">Presumably involved in the processing and regular turnover of intracellular proteins. Catalyzes the removal of unsubstituted N-terminal amino acids from various peptides.</text>
</comment>
<dbReference type="PANTHER" id="PTHR11963">
    <property type="entry name" value="LEUCINE AMINOPEPTIDASE-RELATED"/>
    <property type="match status" value="1"/>
</dbReference>
<dbReference type="EMBL" id="JAUEDK010000015">
    <property type="protein sequence ID" value="MDN0075238.1"/>
    <property type="molecule type" value="Genomic_DNA"/>
</dbReference>
<feature type="region of interest" description="Disordered" evidence="9">
    <location>
        <begin position="499"/>
        <end position="523"/>
    </location>
</feature>
<dbReference type="SUPFAM" id="SSF53187">
    <property type="entry name" value="Zn-dependent exopeptidases"/>
    <property type="match status" value="1"/>
</dbReference>
<feature type="binding site" evidence="8">
    <location>
        <position position="357"/>
    </location>
    <ligand>
        <name>Mn(2+)</name>
        <dbReference type="ChEBI" id="CHEBI:29035"/>
        <label>2</label>
    </ligand>
</feature>
<evidence type="ECO:0000256" key="9">
    <source>
        <dbReference type="SAM" id="MobiDB-lite"/>
    </source>
</evidence>
<keyword evidence="8" id="KW-0479">Metal-binding</keyword>
<feature type="domain" description="Cytosol aminopeptidase" evidence="10">
    <location>
        <begin position="353"/>
        <end position="360"/>
    </location>
</feature>
<evidence type="ECO:0000256" key="6">
    <source>
        <dbReference type="ARBA" id="ARBA00022801"/>
    </source>
</evidence>
<dbReference type="Pfam" id="PF02789">
    <property type="entry name" value="Peptidase_M17_N"/>
    <property type="match status" value="1"/>
</dbReference>
<feature type="active site" evidence="8">
    <location>
        <position position="359"/>
    </location>
</feature>
<dbReference type="RefSeq" id="WP_289829836.1">
    <property type="nucleotide sequence ID" value="NZ_JAUEDK010000015.1"/>
</dbReference>
<evidence type="ECO:0000256" key="3">
    <source>
        <dbReference type="ARBA" id="ARBA00009528"/>
    </source>
</evidence>
<feature type="binding site" evidence="8">
    <location>
        <position position="273"/>
    </location>
    <ligand>
        <name>Mn(2+)</name>
        <dbReference type="ChEBI" id="CHEBI:29035"/>
        <label>2</label>
    </ligand>
</feature>
<comment type="subcellular location">
    <subcellularLocation>
        <location evidence="8">Cytoplasm</location>
    </subcellularLocation>
</comment>
<feature type="binding site" evidence="8">
    <location>
        <position position="278"/>
    </location>
    <ligand>
        <name>Mn(2+)</name>
        <dbReference type="ChEBI" id="CHEBI:29035"/>
        <label>1</label>
    </ligand>
</feature>
<evidence type="ECO:0000256" key="1">
    <source>
        <dbReference type="ARBA" id="ARBA00000135"/>
    </source>
</evidence>
<feature type="binding site" evidence="8">
    <location>
        <position position="357"/>
    </location>
    <ligand>
        <name>Mn(2+)</name>
        <dbReference type="ChEBI" id="CHEBI:29035"/>
        <label>1</label>
    </ligand>
</feature>
<feature type="binding site" evidence="8">
    <location>
        <position position="296"/>
    </location>
    <ligand>
        <name>Mn(2+)</name>
        <dbReference type="ChEBI" id="CHEBI:29035"/>
        <label>2</label>
    </ligand>
</feature>
<evidence type="ECO:0000313" key="12">
    <source>
        <dbReference type="Proteomes" id="UP001168540"/>
    </source>
</evidence>
<organism evidence="11 12">
    <name type="scientific">Crenobacter oryzisoli</name>
    <dbReference type="NCBI Taxonomy" id="3056844"/>
    <lineage>
        <taxon>Bacteria</taxon>
        <taxon>Pseudomonadati</taxon>
        <taxon>Pseudomonadota</taxon>
        <taxon>Betaproteobacteria</taxon>
        <taxon>Neisseriales</taxon>
        <taxon>Neisseriaceae</taxon>
        <taxon>Crenobacter</taxon>
    </lineage>
</organism>
<dbReference type="PROSITE" id="PS00631">
    <property type="entry name" value="CYTOSOL_AP"/>
    <property type="match status" value="1"/>
</dbReference>
<keyword evidence="12" id="KW-1185">Reference proteome</keyword>
<feature type="binding site" evidence="8">
    <location>
        <position position="278"/>
    </location>
    <ligand>
        <name>Mn(2+)</name>
        <dbReference type="ChEBI" id="CHEBI:29035"/>
        <label>2</label>
    </ligand>
</feature>
<feature type="binding site" evidence="8">
    <location>
        <position position="355"/>
    </location>
    <ligand>
        <name>Mn(2+)</name>
        <dbReference type="ChEBI" id="CHEBI:29035"/>
        <label>1</label>
    </ligand>
</feature>
<dbReference type="EC" id="3.4.11.10" evidence="8"/>
<keyword evidence="4 8" id="KW-0031">Aminopeptidase</keyword>
<keyword evidence="6 8" id="KW-0378">Hydrolase</keyword>
<evidence type="ECO:0000256" key="5">
    <source>
        <dbReference type="ARBA" id="ARBA00022670"/>
    </source>
</evidence>
<dbReference type="InterPro" id="IPR000819">
    <property type="entry name" value="Peptidase_M17_C"/>
</dbReference>
<evidence type="ECO:0000313" key="11">
    <source>
        <dbReference type="EMBL" id="MDN0075238.1"/>
    </source>
</evidence>
<evidence type="ECO:0000256" key="4">
    <source>
        <dbReference type="ARBA" id="ARBA00022438"/>
    </source>
</evidence>
<evidence type="ECO:0000256" key="2">
    <source>
        <dbReference type="ARBA" id="ARBA00000967"/>
    </source>
</evidence>
<dbReference type="SUPFAM" id="SSF52949">
    <property type="entry name" value="Macro domain-like"/>
    <property type="match status" value="1"/>
</dbReference>
<reference evidence="11" key="1">
    <citation type="submission" date="2023-06" db="EMBL/GenBank/DDBJ databases">
        <authorList>
            <person name="Zhang S."/>
        </authorList>
    </citation>
    <scope>NUCLEOTIDE SEQUENCE</scope>
    <source>
        <strain evidence="11">SG2303</strain>
    </source>
</reference>
<dbReference type="Gene3D" id="3.40.220.10">
    <property type="entry name" value="Leucine Aminopeptidase, subunit E, domain 1"/>
    <property type="match status" value="1"/>
</dbReference>
<accession>A0ABT7XN64</accession>
<sequence length="523" mass="55486">MLNKPTTEFTVTSGRPDKQRTDCVIVGVYESGKLSIAACALNRDGDGALSEAVKRGSFDAKLGSTLLLPYVPKLPCSRVLLVGLGKEKDFHGAEYTKACQAAGTALAGLKATEVVAYLPELYVRERSLDWKVEQAVVAFAEALYRFEPFKRRSEPAPGVVKIALGVPGRRELKDGETGLVRGRATADGLVLTRDLANLPGNVCTPSYLADVAQQLAEGTASRVEVLDETQIAELKMGSFLAVAQGSVEPPRLIVLEHRGAANSDEAPVVLVGKGITFDAGGISLKPAADMDAMKYDMAGAAALLGVFRAVQALMLPLNLVVVIPTCENLPSGQALRPGDIVTTMSGQTIEVLNTDAEGRLLLCDALTYALRFKPAVLIDVATLTGACVVALGHVASGLFCNKQSLARELIAAGDDSGDRVWPMPLFDDYQKQLDSPFADLANIGGKAAGSITAACFLSRFVGETDWAHLDIAGTASRKEGATGRPVRMLLQYLQHRVERRNGGTPSPAPAQDSAALLWENADR</sequence>
<comment type="similarity">
    <text evidence="3 8">Belongs to the peptidase M17 family.</text>
</comment>
<evidence type="ECO:0000256" key="8">
    <source>
        <dbReference type="HAMAP-Rule" id="MF_00181"/>
    </source>
</evidence>
<name>A0ABT7XN64_9NEIS</name>
<dbReference type="PRINTS" id="PR00481">
    <property type="entry name" value="LAMNOPPTDASE"/>
</dbReference>
<comment type="catalytic activity">
    <reaction evidence="2 8">
        <text>Release of an N-terminal amino acid, preferentially leucine, but not glutamic or aspartic acids.</text>
        <dbReference type="EC" id="3.4.11.10"/>
    </reaction>
</comment>
<dbReference type="InterPro" id="IPR008283">
    <property type="entry name" value="Peptidase_M17_N"/>
</dbReference>
<dbReference type="Pfam" id="PF00883">
    <property type="entry name" value="Peptidase_M17"/>
    <property type="match status" value="1"/>
</dbReference>
<dbReference type="EC" id="3.4.11.1" evidence="8"/>
<evidence type="ECO:0000256" key="7">
    <source>
        <dbReference type="ARBA" id="ARBA00023211"/>
    </source>
</evidence>
<dbReference type="NCBIfam" id="NF002073">
    <property type="entry name" value="PRK00913.1-2"/>
    <property type="match status" value="1"/>
</dbReference>
<keyword evidence="8" id="KW-0963">Cytoplasm</keyword>
<dbReference type="Gene3D" id="3.40.630.10">
    <property type="entry name" value="Zn peptidases"/>
    <property type="match status" value="1"/>
</dbReference>